<gene>
    <name evidence="4" type="primary">LOC108735034</name>
</gene>
<accession>A0A1W4WQL6</accession>
<dbReference type="KEGG" id="apln:108735034"/>
<feature type="compositionally biased region" description="Basic and acidic residues" evidence="1">
    <location>
        <begin position="76"/>
        <end position="95"/>
    </location>
</feature>
<evidence type="ECO:0000256" key="2">
    <source>
        <dbReference type="SAM" id="SignalP"/>
    </source>
</evidence>
<dbReference type="Proteomes" id="UP000192223">
    <property type="component" value="Unplaced"/>
</dbReference>
<dbReference type="OrthoDB" id="6372754at2759"/>
<name>A0A1W4WQL6_AGRPL</name>
<evidence type="ECO:0000256" key="1">
    <source>
        <dbReference type="SAM" id="MobiDB-lite"/>
    </source>
</evidence>
<feature type="signal peptide" evidence="2">
    <location>
        <begin position="1"/>
        <end position="17"/>
    </location>
</feature>
<keyword evidence="2" id="KW-0732">Signal</keyword>
<dbReference type="AlphaFoldDB" id="A0A1W4WQL6"/>
<organism evidence="3 4">
    <name type="scientific">Agrilus planipennis</name>
    <name type="common">Emerald ash borer</name>
    <name type="synonym">Agrilus marcopoli</name>
    <dbReference type="NCBI Taxonomy" id="224129"/>
    <lineage>
        <taxon>Eukaryota</taxon>
        <taxon>Metazoa</taxon>
        <taxon>Ecdysozoa</taxon>
        <taxon>Arthropoda</taxon>
        <taxon>Hexapoda</taxon>
        <taxon>Insecta</taxon>
        <taxon>Pterygota</taxon>
        <taxon>Neoptera</taxon>
        <taxon>Endopterygota</taxon>
        <taxon>Coleoptera</taxon>
        <taxon>Polyphaga</taxon>
        <taxon>Elateriformia</taxon>
        <taxon>Buprestoidea</taxon>
        <taxon>Buprestidae</taxon>
        <taxon>Agrilinae</taxon>
        <taxon>Agrilus</taxon>
    </lineage>
</organism>
<dbReference type="InParanoid" id="A0A1W4WQL6"/>
<dbReference type="RefSeq" id="XP_018322325.1">
    <property type="nucleotide sequence ID" value="XM_018466823.1"/>
</dbReference>
<evidence type="ECO:0000313" key="4">
    <source>
        <dbReference type="RefSeq" id="XP_018322325.1"/>
    </source>
</evidence>
<proteinExistence type="predicted"/>
<feature type="region of interest" description="Disordered" evidence="1">
    <location>
        <begin position="64"/>
        <end position="104"/>
    </location>
</feature>
<dbReference type="GeneID" id="108735034"/>
<evidence type="ECO:0000313" key="3">
    <source>
        <dbReference type="Proteomes" id="UP000192223"/>
    </source>
</evidence>
<reference evidence="4" key="1">
    <citation type="submission" date="2025-08" db="UniProtKB">
        <authorList>
            <consortium name="RefSeq"/>
        </authorList>
    </citation>
    <scope>IDENTIFICATION</scope>
    <source>
        <tissue evidence="4">Entire body</tissue>
    </source>
</reference>
<protein>
    <submittedName>
        <fullName evidence="4">Uncharacterized protein LOC108735034</fullName>
    </submittedName>
</protein>
<feature type="chain" id="PRO_5010708932" evidence="2">
    <location>
        <begin position="18"/>
        <end position="393"/>
    </location>
</feature>
<feature type="region of interest" description="Disordered" evidence="1">
    <location>
        <begin position="150"/>
        <end position="173"/>
    </location>
</feature>
<keyword evidence="3" id="KW-1185">Reference proteome</keyword>
<sequence length="393" mass="44995">MSLLIVAIFVSISSCVCRNFTELPHIVSVVDGDDPNFKEEIRFDQPINVTLERITEPMRHVFGEMYPNGQKNENGGNDHYKRSDDNFKPSPRDFRPSPQLDTNFEFNEQPVVPAIGEPRKAPYILQPAEPIKSSPSWRFPERNAQLPSATFNSFDKKSSTSDDVASYPTETSHIRTSASHPYNFVSDHQYEGQGEGHVYEIRTTTENSFYHKPVGSQVKEEVYEVRELGKYGNVPSRGLHYPKEELYEVANYDAYDRPPAISKTYYDHPHYPPQREYPNYKYLFLKKAVKFLAAVIPIGLLISALSPAVVNVTPINNNSNNNTSMTETMTMDTRRRTQKLLEDINNVSSPYDLDKIVQKECEERIICELIVGAQMSEYGIQNVERLFTAFIEQ</sequence>